<dbReference type="InterPro" id="IPR035959">
    <property type="entry name" value="RutC-like_sf"/>
</dbReference>
<dbReference type="AlphaFoldDB" id="A0A2R7Y9J8"/>
<gene>
    <name evidence="2" type="ORF">B9J98_01520</name>
</gene>
<accession>A0A2R7Y9J8</accession>
<reference evidence="2 3" key="1">
    <citation type="submission" date="2017-04" db="EMBL/GenBank/DDBJ databases">
        <title>Draft Aigarchaeota genome from a New Zealand hot spring.</title>
        <authorList>
            <person name="Reysenbach A.-L."/>
            <person name="Donaho J.A."/>
            <person name="Gerhart J."/>
            <person name="Kelley J.F."/>
            <person name="Kouba K."/>
            <person name="Podar M."/>
            <person name="Stott M."/>
        </authorList>
    </citation>
    <scope>NUCLEOTIDE SEQUENCE [LARGE SCALE GENOMIC DNA]</scope>
    <source>
        <strain evidence="2">NZ13_MG1</strain>
    </source>
</reference>
<dbReference type="Gene3D" id="3.30.1330.40">
    <property type="entry name" value="RutC-like"/>
    <property type="match status" value="1"/>
</dbReference>
<dbReference type="InterPro" id="IPR013813">
    <property type="entry name" value="Endoribo_LPSP/chorism_mut-like"/>
</dbReference>
<dbReference type="Proteomes" id="UP000244066">
    <property type="component" value="Unassembled WGS sequence"/>
</dbReference>
<dbReference type="PANTHER" id="PTHR43760">
    <property type="entry name" value="ENDORIBONUCLEASE-RELATED"/>
    <property type="match status" value="1"/>
</dbReference>
<evidence type="ECO:0000313" key="2">
    <source>
        <dbReference type="EMBL" id="PUA34166.1"/>
    </source>
</evidence>
<proteinExistence type="predicted"/>
<dbReference type="EMBL" id="NDWU01000003">
    <property type="protein sequence ID" value="PUA34166.1"/>
    <property type="molecule type" value="Genomic_DNA"/>
</dbReference>
<evidence type="ECO:0000259" key="1">
    <source>
        <dbReference type="Pfam" id="PF14588"/>
    </source>
</evidence>
<feature type="domain" description="Endoribonuclease L-PSP/chorismate mutase-like" evidence="1">
    <location>
        <begin position="7"/>
        <end position="141"/>
    </location>
</feature>
<organism evidence="2 3">
    <name type="scientific">Candidatus Terraquivivens tikiterensis</name>
    <dbReference type="NCBI Taxonomy" id="1980982"/>
    <lineage>
        <taxon>Archaea</taxon>
        <taxon>Nitrososphaerota</taxon>
        <taxon>Candidatus Wolframiiraptoraceae</taxon>
        <taxon>Candidatus Terraquivivens</taxon>
    </lineage>
</organism>
<name>A0A2R7Y9J8_9ARCH</name>
<dbReference type="SUPFAM" id="SSF55298">
    <property type="entry name" value="YjgF-like"/>
    <property type="match status" value="1"/>
</dbReference>
<sequence length="155" mass="16491">MAKVDYEDRLKALGYSLPEPPKPVASYVPSVKVGKLLFVSGVLPIVGDRLLYAGKLGKEVTLEQGYEAAKVAALNALSVVKASLGGLGRVRRVVRLVGYVASSDGFRDQARVINGASDLLLQVFGENGKHSRVTVGVTELPMGAPVEIEMIVQTK</sequence>
<evidence type="ECO:0000313" key="3">
    <source>
        <dbReference type="Proteomes" id="UP000244066"/>
    </source>
</evidence>
<dbReference type="CDD" id="cd02199">
    <property type="entry name" value="YjgF_YER057c_UK114_like_1"/>
    <property type="match status" value="1"/>
</dbReference>
<protein>
    <recommendedName>
        <fullName evidence="1">Endoribonuclease L-PSP/chorismate mutase-like domain-containing protein</fullName>
    </recommendedName>
</protein>
<comment type="caution">
    <text evidence="2">The sequence shown here is derived from an EMBL/GenBank/DDBJ whole genome shotgun (WGS) entry which is preliminary data.</text>
</comment>
<dbReference type="Pfam" id="PF14588">
    <property type="entry name" value="YjgF_endoribonc"/>
    <property type="match status" value="1"/>
</dbReference>
<dbReference type="PANTHER" id="PTHR43760:SF1">
    <property type="entry name" value="ENDORIBONUCLEASE L-PSP_CHORISMATE MUTASE-LIKE DOMAIN-CONTAINING PROTEIN"/>
    <property type="match status" value="1"/>
</dbReference>